<evidence type="ECO:0000313" key="3">
    <source>
        <dbReference type="Proteomes" id="UP000729357"/>
    </source>
</evidence>
<name>A0A9P8FKZ6_AURME</name>
<feature type="coiled-coil region" evidence="1">
    <location>
        <begin position="11"/>
        <end position="52"/>
    </location>
</feature>
<dbReference type="AlphaFoldDB" id="A0A9P8FKZ6"/>
<comment type="caution">
    <text evidence="2">The sequence shown here is derived from an EMBL/GenBank/DDBJ whole genome shotgun (WGS) entry which is preliminary data.</text>
</comment>
<gene>
    <name evidence="2" type="ORF">KCU98_g9932</name>
</gene>
<reference evidence="2" key="2">
    <citation type="submission" date="2021-08" db="EMBL/GenBank/DDBJ databases">
        <authorList>
            <person name="Gostincar C."/>
            <person name="Sun X."/>
            <person name="Song Z."/>
            <person name="Gunde-Cimerman N."/>
        </authorList>
    </citation>
    <scope>NUCLEOTIDE SEQUENCE</scope>
    <source>
        <strain evidence="2">EXF-9298</strain>
    </source>
</reference>
<keyword evidence="3" id="KW-1185">Reference proteome</keyword>
<organism evidence="2 3">
    <name type="scientific">Aureobasidium melanogenum</name>
    <name type="common">Aureobasidium pullulans var. melanogenum</name>
    <dbReference type="NCBI Taxonomy" id="46634"/>
    <lineage>
        <taxon>Eukaryota</taxon>
        <taxon>Fungi</taxon>
        <taxon>Dikarya</taxon>
        <taxon>Ascomycota</taxon>
        <taxon>Pezizomycotina</taxon>
        <taxon>Dothideomycetes</taxon>
        <taxon>Dothideomycetidae</taxon>
        <taxon>Dothideales</taxon>
        <taxon>Saccotheciaceae</taxon>
        <taxon>Aureobasidium</taxon>
    </lineage>
</organism>
<reference evidence="2" key="1">
    <citation type="journal article" date="2021" name="J Fungi (Basel)">
        <title>Virulence traits and population genomics of the black yeast Aureobasidium melanogenum.</title>
        <authorList>
            <person name="Cernosa A."/>
            <person name="Sun X."/>
            <person name="Gostincar C."/>
            <person name="Fang C."/>
            <person name="Gunde-Cimerman N."/>
            <person name="Song Z."/>
        </authorList>
    </citation>
    <scope>NUCLEOTIDE SEQUENCE</scope>
    <source>
        <strain evidence="2">EXF-9298</strain>
    </source>
</reference>
<feature type="non-terminal residue" evidence="2">
    <location>
        <position position="379"/>
    </location>
</feature>
<keyword evidence="1" id="KW-0175">Coiled coil</keyword>
<evidence type="ECO:0000256" key="1">
    <source>
        <dbReference type="SAM" id="Coils"/>
    </source>
</evidence>
<dbReference type="Proteomes" id="UP000729357">
    <property type="component" value="Unassembled WGS sequence"/>
</dbReference>
<proteinExistence type="predicted"/>
<dbReference type="EMBL" id="JAHFXS010001417">
    <property type="protein sequence ID" value="KAG9977635.1"/>
    <property type="molecule type" value="Genomic_DNA"/>
</dbReference>
<sequence length="379" mass="42931">MPNSLSSMPNSSTLSARLERELNRNAQLRQEIESLRRRCNEDEEILTTLSKRLEEGTELQASLHMQTSGLQTKVDRLADKLARRDKIQKAEYERRIVAVVNERDILASKLRMAEASVERARAVEDTVKTADEKIRVSEERAQTATNQDGMIIFEKIAALQEAKLLRKLYATFDTSIKIFTFQATVLYLLMPIFDTYFFGLPEELKGLDTAAWEMESLTTAFNEWRAMTYEFLRQSDNDLKKRCQISQAKAQAQIVEQICKTMSALTGSTISEEHKRTLSTLVEHAVSLSQVLGSQRATYRCFLPQVIDRGAIEFESTTMENLMDDQESDGITKDVKCVVSPALIKQGGERGEDMEVENVLVKAKVLCVEEDSDDDDSMG</sequence>
<protein>
    <submittedName>
        <fullName evidence="2">Uncharacterized protein</fullName>
    </submittedName>
</protein>
<evidence type="ECO:0000313" key="2">
    <source>
        <dbReference type="EMBL" id="KAG9977635.1"/>
    </source>
</evidence>
<accession>A0A9P8FKZ6</accession>